<feature type="transmembrane region" description="Helical" evidence="2">
    <location>
        <begin position="140"/>
        <end position="163"/>
    </location>
</feature>
<dbReference type="Pfam" id="PF01757">
    <property type="entry name" value="Acyl_transf_3"/>
    <property type="match status" value="1"/>
</dbReference>
<dbReference type="PANTHER" id="PTHR23028:SF134">
    <property type="entry name" value="PUTATIVE (AFU_ORTHOLOGUE AFUA_4G08520)-RELATED"/>
    <property type="match status" value="1"/>
</dbReference>
<keyword evidence="2" id="KW-0812">Transmembrane</keyword>
<feature type="transmembrane region" description="Helical" evidence="2">
    <location>
        <begin position="509"/>
        <end position="527"/>
    </location>
</feature>
<dbReference type="EMBL" id="KZ825550">
    <property type="protein sequence ID" value="PYI28363.1"/>
    <property type="molecule type" value="Genomic_DNA"/>
</dbReference>
<keyword evidence="2" id="KW-0472">Membrane</keyword>
<sequence>MSLIDKGLASPLPVHDVPLHDLESSSRAADRRFSSMSSSFSTHNHNHNDSFQEYLSHLLDMAEAFCTKVAIVITPSYLQQYVGGTPRPAAKPHAIAALDGLRGWACLLVFNFHFLFTYTWKVALGWGFNGENFALWQLPIVHMLVSGHIMVAIFFVISGYVLSYKPLKLIRSRAWEQTFTTLASATFRRALRLYIPSFVGITLVFLAVRLGAFHPSRRVLVEGHTILGTNEQHPPIMRSFTKQFRDGYSTLAQLMDPFNWSLYYNNYNPHLWTIPVEFRSSIVLFLTILGTSRLATPIRISLVSGLIWFCMRFGRWDVVLFLSGMLLAEADLIHGTWEQRPTPASTSSSTTTTATIDDDPKPQLRRFLPAKSHSYHYPVLSRLSTRRIPYRNIWFALFIIGLYLGSTPNTGYKWTPFYMWTWKVTPKTYPEPHRFPQTIGAILIVASINHSPEIQRLFTNRLSQYLGQISFAFYIVHGPILHGLGYALMPRLWAITGRATNFQAGLAYLLGWMICLPIALWAGDLFWRAVDIPSVRFARWVEEKVIVKGPVSVSRPAPVSSGERRD</sequence>
<keyword evidence="4" id="KW-0012">Acyltransferase</keyword>
<feature type="transmembrane region" description="Helical" evidence="2">
    <location>
        <begin position="392"/>
        <end position="414"/>
    </location>
</feature>
<feature type="compositionally biased region" description="Low complexity" evidence="1">
    <location>
        <begin position="341"/>
        <end position="355"/>
    </location>
</feature>
<dbReference type="AlphaFoldDB" id="A0A2V5I311"/>
<feature type="domain" description="Acyltransferase 3" evidence="3">
    <location>
        <begin position="96"/>
        <end position="521"/>
    </location>
</feature>
<name>A0A2V5I311_9EURO</name>
<dbReference type="GO" id="GO:0016747">
    <property type="term" value="F:acyltransferase activity, transferring groups other than amino-acyl groups"/>
    <property type="evidence" value="ECO:0007669"/>
    <property type="project" value="InterPro"/>
</dbReference>
<dbReference type="InterPro" id="IPR002656">
    <property type="entry name" value="Acyl_transf_3_dom"/>
</dbReference>
<dbReference type="Proteomes" id="UP000248817">
    <property type="component" value="Unassembled WGS sequence"/>
</dbReference>
<protein>
    <submittedName>
        <fullName evidence="4">Acyltransferase</fullName>
    </submittedName>
</protein>
<evidence type="ECO:0000259" key="3">
    <source>
        <dbReference type="Pfam" id="PF01757"/>
    </source>
</evidence>
<keyword evidence="2" id="KW-1133">Transmembrane helix</keyword>
<evidence type="ECO:0000313" key="5">
    <source>
        <dbReference type="Proteomes" id="UP000248817"/>
    </source>
</evidence>
<evidence type="ECO:0000256" key="1">
    <source>
        <dbReference type="SAM" id="MobiDB-lite"/>
    </source>
</evidence>
<evidence type="ECO:0000313" key="4">
    <source>
        <dbReference type="EMBL" id="PYI28363.1"/>
    </source>
</evidence>
<keyword evidence="4" id="KW-0808">Transferase</keyword>
<evidence type="ECO:0000256" key="2">
    <source>
        <dbReference type="SAM" id="Phobius"/>
    </source>
</evidence>
<feature type="transmembrane region" description="Helical" evidence="2">
    <location>
        <begin position="101"/>
        <end position="120"/>
    </location>
</feature>
<organism evidence="4 5">
    <name type="scientific">Aspergillus indologenus CBS 114.80</name>
    <dbReference type="NCBI Taxonomy" id="1450541"/>
    <lineage>
        <taxon>Eukaryota</taxon>
        <taxon>Fungi</taxon>
        <taxon>Dikarya</taxon>
        <taxon>Ascomycota</taxon>
        <taxon>Pezizomycotina</taxon>
        <taxon>Eurotiomycetes</taxon>
        <taxon>Eurotiomycetidae</taxon>
        <taxon>Eurotiales</taxon>
        <taxon>Aspergillaceae</taxon>
        <taxon>Aspergillus</taxon>
        <taxon>Aspergillus subgen. Circumdati</taxon>
    </lineage>
</organism>
<feature type="transmembrane region" description="Helical" evidence="2">
    <location>
        <begin position="282"/>
        <end position="309"/>
    </location>
</feature>
<feature type="transmembrane region" description="Helical" evidence="2">
    <location>
        <begin position="193"/>
        <end position="212"/>
    </location>
</feature>
<gene>
    <name evidence="4" type="ORF">BP00DRAFT_377756</name>
</gene>
<reference evidence="4 5" key="1">
    <citation type="submission" date="2018-02" db="EMBL/GenBank/DDBJ databases">
        <title>The genomes of Aspergillus section Nigri reveals drivers in fungal speciation.</title>
        <authorList>
            <consortium name="DOE Joint Genome Institute"/>
            <person name="Vesth T.C."/>
            <person name="Nybo J."/>
            <person name="Theobald S."/>
            <person name="Brandl J."/>
            <person name="Frisvad J.C."/>
            <person name="Nielsen K.F."/>
            <person name="Lyhne E.K."/>
            <person name="Kogle M.E."/>
            <person name="Kuo A."/>
            <person name="Riley R."/>
            <person name="Clum A."/>
            <person name="Nolan M."/>
            <person name="Lipzen A."/>
            <person name="Salamov A."/>
            <person name="Henrissat B."/>
            <person name="Wiebenga A."/>
            <person name="De vries R.P."/>
            <person name="Grigoriev I.V."/>
            <person name="Mortensen U.H."/>
            <person name="Andersen M.R."/>
            <person name="Baker S.E."/>
        </authorList>
    </citation>
    <scope>NUCLEOTIDE SEQUENCE [LARGE SCALE GENOMIC DNA]</scope>
    <source>
        <strain evidence="4 5">CBS 114.80</strain>
    </source>
</reference>
<feature type="transmembrane region" description="Helical" evidence="2">
    <location>
        <begin position="471"/>
        <end position="489"/>
    </location>
</feature>
<keyword evidence="5" id="KW-1185">Reference proteome</keyword>
<dbReference type="InterPro" id="IPR050879">
    <property type="entry name" value="Acyltransferase_3"/>
</dbReference>
<accession>A0A2V5I311</accession>
<feature type="region of interest" description="Disordered" evidence="1">
    <location>
        <begin position="339"/>
        <end position="361"/>
    </location>
</feature>
<dbReference type="PANTHER" id="PTHR23028">
    <property type="entry name" value="ACETYLTRANSFERASE"/>
    <property type="match status" value="1"/>
</dbReference>
<proteinExistence type="predicted"/>